<accession>A0AAN7YGL4</accession>
<dbReference type="Pfam" id="PF08597">
    <property type="entry name" value="eIF3_subunit"/>
    <property type="match status" value="1"/>
</dbReference>
<gene>
    <name evidence="4" type="primary">HCR1</name>
    <name evidence="6" type="ORF">LTR62_003803</name>
</gene>
<evidence type="ECO:0000313" key="7">
    <source>
        <dbReference type="Proteomes" id="UP001310890"/>
    </source>
</evidence>
<feature type="region of interest" description="Disordered" evidence="5">
    <location>
        <begin position="94"/>
        <end position="114"/>
    </location>
</feature>
<dbReference type="GO" id="GO:0016282">
    <property type="term" value="C:eukaryotic 43S preinitiation complex"/>
    <property type="evidence" value="ECO:0007669"/>
    <property type="project" value="UniProtKB-UniRule"/>
</dbReference>
<comment type="similarity">
    <text evidence="4">Belongs to the eIF-3 subunit J family.</text>
</comment>
<feature type="compositionally biased region" description="Acidic residues" evidence="5">
    <location>
        <begin position="102"/>
        <end position="112"/>
    </location>
</feature>
<feature type="region of interest" description="Disordered" evidence="5">
    <location>
        <begin position="1"/>
        <end position="82"/>
    </location>
</feature>
<reference evidence="6" key="1">
    <citation type="submission" date="2023-08" db="EMBL/GenBank/DDBJ databases">
        <title>Black Yeasts Isolated from many extreme environments.</title>
        <authorList>
            <person name="Coleine C."/>
            <person name="Stajich J.E."/>
            <person name="Selbmann L."/>
        </authorList>
    </citation>
    <scope>NUCLEOTIDE SEQUENCE</scope>
    <source>
        <strain evidence="6">CCFEE 5401</strain>
    </source>
</reference>
<dbReference type="EMBL" id="JAVRRL010000027">
    <property type="protein sequence ID" value="KAK5112981.1"/>
    <property type="molecule type" value="Genomic_DNA"/>
</dbReference>
<comment type="function">
    <text evidence="4">Component of the eukaryotic translation initiation factor 3 (eIF-3) complex, which is involved in protein synthesis of a specialized repertoire of mRNAs and, together with other initiation factors, stimulates binding of mRNA and methionyl-tRNAi to the 40S ribosome. The eIF-3 complex specifically targets and initiates translation of a subset of mRNAs involved in cell proliferation.</text>
</comment>
<feature type="compositionally biased region" description="Low complexity" evidence="5">
    <location>
        <begin position="16"/>
        <end position="32"/>
    </location>
</feature>
<keyword evidence="2 4" id="KW-0396">Initiation factor</keyword>
<dbReference type="GO" id="GO:0033290">
    <property type="term" value="C:eukaryotic 48S preinitiation complex"/>
    <property type="evidence" value="ECO:0007669"/>
    <property type="project" value="UniProtKB-UniRule"/>
</dbReference>
<comment type="subcellular location">
    <subcellularLocation>
        <location evidence="4">Cytoplasm</location>
    </subcellularLocation>
</comment>
<dbReference type="HAMAP" id="MF_03009">
    <property type="entry name" value="eIF3j"/>
    <property type="match status" value="1"/>
</dbReference>
<dbReference type="InterPro" id="IPR023194">
    <property type="entry name" value="eIF3-like_dom_sf"/>
</dbReference>
<feature type="region of interest" description="Disordered" evidence="5">
    <location>
        <begin position="232"/>
        <end position="260"/>
    </location>
</feature>
<evidence type="ECO:0000256" key="1">
    <source>
        <dbReference type="ARBA" id="ARBA00022490"/>
    </source>
</evidence>
<comment type="subunit">
    <text evidence="4">Component of the eukaryotic translation initiation factor 3 (eIF-3) complex.</text>
</comment>
<dbReference type="GO" id="GO:0005852">
    <property type="term" value="C:eukaryotic translation initiation factor 3 complex"/>
    <property type="evidence" value="ECO:0007669"/>
    <property type="project" value="UniProtKB-UniRule"/>
</dbReference>
<evidence type="ECO:0000256" key="3">
    <source>
        <dbReference type="ARBA" id="ARBA00022917"/>
    </source>
</evidence>
<feature type="compositionally biased region" description="Basic and acidic residues" evidence="5">
    <location>
        <begin position="58"/>
        <end position="74"/>
    </location>
</feature>
<sequence>MAPSKAPTSWDESDSDSSGSEAAAPAVGPAVVRRGRFDDEEEPEVLDDWEEDEDSEVEREKAKKAAKAKADAEAAAKAAKKPRAQIIEEKIEANRRKKESLLEVDSDEEETEAERLARARAHEKEADLAVSADLFGGAGGINPNRAAKPVTVLSSSTDPGSAVDLSSLPLFNPQTPQQFHTLRETLIPLLTANSKKPGYALFMPEFAKQLCRDLNSEQVRKVGALLNTLGNEKMKEEKASDKGGKKSKAQKTKVSLSANRDVGRMADTMAYDDGGLDE</sequence>
<comment type="caution">
    <text evidence="6">The sequence shown here is derived from an EMBL/GenBank/DDBJ whole genome shotgun (WGS) entry which is preliminary data.</text>
</comment>
<dbReference type="Proteomes" id="UP001310890">
    <property type="component" value="Unassembled WGS sequence"/>
</dbReference>
<dbReference type="PANTHER" id="PTHR21681">
    <property type="entry name" value="EUKARYOTIC TRANSLATION INITIATION FACTOR 3 SUBUNIT J"/>
    <property type="match status" value="1"/>
</dbReference>
<organism evidence="6 7">
    <name type="scientific">Meristemomyces frigidus</name>
    <dbReference type="NCBI Taxonomy" id="1508187"/>
    <lineage>
        <taxon>Eukaryota</taxon>
        <taxon>Fungi</taxon>
        <taxon>Dikarya</taxon>
        <taxon>Ascomycota</taxon>
        <taxon>Pezizomycotina</taxon>
        <taxon>Dothideomycetes</taxon>
        <taxon>Dothideomycetidae</taxon>
        <taxon>Mycosphaerellales</taxon>
        <taxon>Teratosphaeriaceae</taxon>
        <taxon>Meristemomyces</taxon>
    </lineage>
</organism>
<keyword evidence="3 4" id="KW-0648">Protein biosynthesis</keyword>
<protein>
    <recommendedName>
        <fullName evidence="4">Eukaryotic translation initiation factor 3 subunit J</fullName>
        <shortName evidence="4">eIF3j</shortName>
    </recommendedName>
    <alternativeName>
        <fullName evidence="4">Eukaryotic translation initiation factor 3 30 kDa subunit homolog</fullName>
        <shortName evidence="4">eIF-3 30 kDa subunit homolog</shortName>
    </alternativeName>
</protein>
<dbReference type="AlphaFoldDB" id="A0AAN7YGL4"/>
<feature type="compositionally biased region" description="Acidic residues" evidence="5">
    <location>
        <begin position="38"/>
        <end position="57"/>
    </location>
</feature>
<evidence type="ECO:0000313" key="6">
    <source>
        <dbReference type="EMBL" id="KAK5112981.1"/>
    </source>
</evidence>
<name>A0AAN7YGL4_9PEZI</name>
<evidence type="ECO:0000256" key="2">
    <source>
        <dbReference type="ARBA" id="ARBA00022540"/>
    </source>
</evidence>
<keyword evidence="1 4" id="KW-0963">Cytoplasm</keyword>
<feature type="compositionally biased region" description="Basic and acidic residues" evidence="5">
    <location>
        <begin position="232"/>
        <end position="244"/>
    </location>
</feature>
<dbReference type="GO" id="GO:0001732">
    <property type="term" value="P:formation of cytoplasmic translation initiation complex"/>
    <property type="evidence" value="ECO:0007669"/>
    <property type="project" value="UniProtKB-UniRule"/>
</dbReference>
<dbReference type="PANTHER" id="PTHR21681:SF0">
    <property type="entry name" value="EUKARYOTIC TRANSLATION INITIATION FACTOR 3 SUBUNIT J"/>
    <property type="match status" value="1"/>
</dbReference>
<evidence type="ECO:0000256" key="5">
    <source>
        <dbReference type="SAM" id="MobiDB-lite"/>
    </source>
</evidence>
<proteinExistence type="inferred from homology"/>
<dbReference type="Gene3D" id="1.10.246.60">
    <property type="entry name" value="Eukaryotic translation initiation factor 3 like domains"/>
    <property type="match status" value="1"/>
</dbReference>
<evidence type="ECO:0000256" key="4">
    <source>
        <dbReference type="HAMAP-Rule" id="MF_03009"/>
    </source>
</evidence>
<dbReference type="InterPro" id="IPR013906">
    <property type="entry name" value="eIF3j"/>
</dbReference>
<dbReference type="GO" id="GO:0003743">
    <property type="term" value="F:translation initiation factor activity"/>
    <property type="evidence" value="ECO:0007669"/>
    <property type="project" value="UniProtKB-UniRule"/>
</dbReference>